<dbReference type="Proteomes" id="UP000003163">
    <property type="component" value="Unassembled WGS sequence"/>
</dbReference>
<proteinExistence type="predicted"/>
<reference evidence="1 2" key="1">
    <citation type="submission" date="2011-08" db="EMBL/GenBank/DDBJ databases">
        <authorList>
            <person name="Liu Z.J."/>
            <person name="Shi F.L."/>
            <person name="Lu J.Q."/>
            <person name="Li M."/>
            <person name="Wang Z.L."/>
        </authorList>
    </citation>
    <scope>NUCLEOTIDE SEQUENCE [LARGE SCALE GENOMIC DNA]</scope>
    <source>
        <strain evidence="1 2">USNM 41457</strain>
    </source>
</reference>
<dbReference type="VEuPathDB" id="MicrosporidiaDB:EDEG_00558"/>
<protein>
    <submittedName>
        <fullName evidence="1">Uncharacterized protein</fullName>
    </submittedName>
</protein>
<gene>
    <name evidence="1" type="ORF">EDEG_00558</name>
</gene>
<dbReference type="AlphaFoldDB" id="J9DF52"/>
<dbReference type="InParanoid" id="J9DF52"/>
<dbReference type="OrthoDB" id="2194524at2759"/>
<organism evidence="1 2">
    <name type="scientific">Edhazardia aedis (strain USNM 41457)</name>
    <name type="common">Microsporidian parasite</name>
    <dbReference type="NCBI Taxonomy" id="1003232"/>
    <lineage>
        <taxon>Eukaryota</taxon>
        <taxon>Fungi</taxon>
        <taxon>Fungi incertae sedis</taxon>
        <taxon>Microsporidia</taxon>
        <taxon>Edhazardia</taxon>
    </lineage>
</organism>
<sequence>MSNILPSITKIKYESVTMPNKNIQSYFMKSEASYYVKNEEKYTNYRGTEEAVIILLTPDDLMVGTSLEDCKIITRDKSKYHDNLVRLNSNVKAKSLKKNTKDDLKIEEKPKRSNLTDLKENKEQNFYDDNSSGIRVTAFSKEEEYIENRQDATIFNNVNEIETDVAHCSLINNKVKKKEQTDFLNTDDVSVDLKKIFEDKLFFQNLYDNSNFSKKNLSSTQQLQNFLFNKINSIKKIAKSSFIIFVFNDDLSRGEVIPLIDLILNHVEAKGILMLPLSLAMCFGLNTGNGIVINQQKNIFQWVLSRILCLFTAKDILLTKINLSTISLYSTRKQIYPRSLQQI</sequence>
<comment type="caution">
    <text evidence="1">The sequence shown here is derived from an EMBL/GenBank/DDBJ whole genome shotgun (WGS) entry which is preliminary data.</text>
</comment>
<evidence type="ECO:0000313" key="1">
    <source>
        <dbReference type="EMBL" id="EJW01225.1"/>
    </source>
</evidence>
<accession>J9DF52</accession>
<dbReference type="HOGENOM" id="CLU_808991_0_0_1"/>
<evidence type="ECO:0000313" key="2">
    <source>
        <dbReference type="Proteomes" id="UP000003163"/>
    </source>
</evidence>
<dbReference type="Pfam" id="PF17003">
    <property type="entry name" value="Actin_micro"/>
    <property type="match status" value="1"/>
</dbReference>
<reference evidence="2" key="2">
    <citation type="submission" date="2015-07" db="EMBL/GenBank/DDBJ databases">
        <title>Contrasting host-pathogen interactions and genome evolution in two generalist and specialist microsporidian pathogens of mosquitoes.</title>
        <authorList>
            <consortium name="The Broad Institute Genomics Platform"/>
            <consortium name="The Broad Institute Genome Sequencing Center for Infectious Disease"/>
            <person name="Cuomo C.A."/>
            <person name="Sanscrainte N.D."/>
            <person name="Goldberg J.M."/>
            <person name="Heiman D."/>
            <person name="Young S."/>
            <person name="Zeng Q."/>
            <person name="Becnel J.J."/>
            <person name="Birren B.W."/>
        </authorList>
    </citation>
    <scope>NUCLEOTIDE SEQUENCE [LARGE SCALE GENOMIC DNA]</scope>
    <source>
        <strain evidence="2">USNM 41457</strain>
    </source>
</reference>
<dbReference type="EMBL" id="AFBI03000006">
    <property type="protein sequence ID" value="EJW01225.1"/>
    <property type="molecule type" value="Genomic_DNA"/>
</dbReference>
<keyword evidence="2" id="KW-1185">Reference proteome</keyword>
<name>J9DF52_EDHAE</name>